<evidence type="ECO:0000259" key="2">
    <source>
        <dbReference type="Pfam" id="PF00496"/>
    </source>
</evidence>
<keyword evidence="1" id="KW-0732">Signal</keyword>
<evidence type="ECO:0000313" key="3">
    <source>
        <dbReference type="EMBL" id="REG04643.1"/>
    </source>
</evidence>
<dbReference type="RefSeq" id="WP_116226239.1">
    <property type="nucleotide sequence ID" value="NZ_AP018437.1"/>
</dbReference>
<dbReference type="PANTHER" id="PTHR30290:SF34">
    <property type="entry name" value="ABC TRANSPORTER, PERIPLASMIC OLIGO-PEPTIDE BINDING PROTEIN, PUTATIVE-RELATED"/>
    <property type="match status" value="1"/>
</dbReference>
<evidence type="ECO:0000256" key="1">
    <source>
        <dbReference type="SAM" id="SignalP"/>
    </source>
</evidence>
<reference evidence="3 4" key="1">
    <citation type="submission" date="2018-08" db="EMBL/GenBank/DDBJ databases">
        <title>Genomic Encyclopedia of Type Strains, Phase IV (KMG-IV): sequencing the most valuable type-strain genomes for metagenomic binning, comparative biology and taxonomic classification.</title>
        <authorList>
            <person name="Goeker M."/>
        </authorList>
    </citation>
    <scope>NUCLEOTIDE SEQUENCE [LARGE SCALE GENOMIC DNA]</scope>
    <source>
        <strain evidence="3 4">DSM 23923</strain>
    </source>
</reference>
<accession>A0A347ZPW1</accession>
<feature type="signal peptide" evidence="1">
    <location>
        <begin position="1"/>
        <end position="26"/>
    </location>
</feature>
<dbReference type="GO" id="GO:1904680">
    <property type="term" value="F:peptide transmembrane transporter activity"/>
    <property type="evidence" value="ECO:0007669"/>
    <property type="project" value="TreeGrafter"/>
</dbReference>
<dbReference type="GO" id="GO:0043190">
    <property type="term" value="C:ATP-binding cassette (ABC) transporter complex"/>
    <property type="evidence" value="ECO:0007669"/>
    <property type="project" value="InterPro"/>
</dbReference>
<evidence type="ECO:0000313" key="4">
    <source>
        <dbReference type="Proteomes" id="UP000256388"/>
    </source>
</evidence>
<dbReference type="InterPro" id="IPR030678">
    <property type="entry name" value="Peptide/Ni-bd"/>
</dbReference>
<protein>
    <submittedName>
        <fullName evidence="3">Peptide/nickel transport system substrate-binding protein</fullName>
    </submittedName>
</protein>
<sequence length="669" mass="73831">MNKKILTILSMLLVFGMLLVSCGSSAEPAAAEPTTAEEPAAAEEAPAAAAFASKDPTTYTMATIGEPDTLDPAIDYETAGSEISQNVYETLVFYKRDSATEFIPMLASDWTESEDGLTYTFTIRDGVTFHNGDPLTASDVAYSIQRVLLNGDTNSPSLLLSEPFLGIGIVDVSMLIDPEGGLIDSREAMQAVDPATLTSVCEQVKAAVVADEAAGTVTMTLAQPYGPFIASLAHTVASIVDQSWTAEQGAWDGSCDTWQNFYATTWENTPLAEITNGTGPFMLESWDHATQTLVLLRNDNYWRTEPLWDGAQTGNAKLERVVIQGVDEWGTRFSMLQAGDADSAVVPIANVSQVDPMVGERTDYELAAGAFGDMYATETPDQPLRLFYAAPGLLRGDILMTEQIEAAEDGSQFTGTGNLDGGKGIPSDFFLDEHIRKAFNYCMDWETMIQDFYQGDAVRTAYSLVLPGEIGYNVDDPMYAYDPDKCAEEFKASAQVDSAGNNVWDTGFHFTAVWNEGNTARQTALTILSDSLKKVNPKFEMEVLSMPWASMLHYYQARQLPMYMIGWQEDIHDPHNWYSPYLVGTYGNNFAFPDDVKAGFIDYVNRGVAATSAEARTEIYHELNQKIYDYAPIINGPVATNRHYEQRWVNGYYFNPLYGGFYYYEMSKN</sequence>
<dbReference type="InterPro" id="IPR039424">
    <property type="entry name" value="SBP_5"/>
</dbReference>
<dbReference type="InterPro" id="IPR000914">
    <property type="entry name" value="SBP_5_dom"/>
</dbReference>
<dbReference type="Gene3D" id="3.10.105.10">
    <property type="entry name" value="Dipeptide-binding Protein, Domain 3"/>
    <property type="match status" value="1"/>
</dbReference>
<name>A0A347ZPW1_9CHLR</name>
<dbReference type="GO" id="GO:0015833">
    <property type="term" value="P:peptide transport"/>
    <property type="evidence" value="ECO:0007669"/>
    <property type="project" value="TreeGrafter"/>
</dbReference>
<dbReference type="EMBL" id="QUMS01000006">
    <property type="protein sequence ID" value="REG04643.1"/>
    <property type="molecule type" value="Genomic_DNA"/>
</dbReference>
<dbReference type="SUPFAM" id="SSF53850">
    <property type="entry name" value="Periplasmic binding protein-like II"/>
    <property type="match status" value="1"/>
</dbReference>
<keyword evidence="4" id="KW-1185">Reference proteome</keyword>
<dbReference type="GO" id="GO:0042597">
    <property type="term" value="C:periplasmic space"/>
    <property type="evidence" value="ECO:0007669"/>
    <property type="project" value="UniProtKB-ARBA"/>
</dbReference>
<dbReference type="OrthoDB" id="9783874at2"/>
<dbReference type="AlphaFoldDB" id="A0A347ZPW1"/>
<proteinExistence type="predicted"/>
<organism evidence="3 4">
    <name type="scientific">Pelolinea submarina</name>
    <dbReference type="NCBI Taxonomy" id="913107"/>
    <lineage>
        <taxon>Bacteria</taxon>
        <taxon>Bacillati</taxon>
        <taxon>Chloroflexota</taxon>
        <taxon>Anaerolineae</taxon>
        <taxon>Anaerolineales</taxon>
        <taxon>Anaerolineaceae</taxon>
        <taxon>Pelolinea</taxon>
    </lineage>
</organism>
<dbReference type="Proteomes" id="UP000256388">
    <property type="component" value="Unassembled WGS sequence"/>
</dbReference>
<dbReference type="PIRSF" id="PIRSF002741">
    <property type="entry name" value="MppA"/>
    <property type="match status" value="1"/>
</dbReference>
<dbReference type="PANTHER" id="PTHR30290">
    <property type="entry name" value="PERIPLASMIC BINDING COMPONENT OF ABC TRANSPORTER"/>
    <property type="match status" value="1"/>
</dbReference>
<feature type="chain" id="PRO_5030063575" evidence="1">
    <location>
        <begin position="27"/>
        <end position="669"/>
    </location>
</feature>
<dbReference type="CDD" id="cd08512">
    <property type="entry name" value="PBP2_NikA_DppA_OppA_like_7"/>
    <property type="match status" value="1"/>
</dbReference>
<feature type="domain" description="Solute-binding protein family 5" evidence="2">
    <location>
        <begin position="101"/>
        <end position="587"/>
    </location>
</feature>
<dbReference type="Gene3D" id="3.40.190.10">
    <property type="entry name" value="Periplasmic binding protein-like II"/>
    <property type="match status" value="2"/>
</dbReference>
<gene>
    <name evidence="3" type="ORF">DFR64_2991</name>
</gene>
<dbReference type="Pfam" id="PF00496">
    <property type="entry name" value="SBP_bac_5"/>
    <property type="match status" value="1"/>
</dbReference>
<dbReference type="PROSITE" id="PS51257">
    <property type="entry name" value="PROKAR_LIPOPROTEIN"/>
    <property type="match status" value="1"/>
</dbReference>
<comment type="caution">
    <text evidence="3">The sequence shown here is derived from an EMBL/GenBank/DDBJ whole genome shotgun (WGS) entry which is preliminary data.</text>
</comment>